<dbReference type="SUPFAM" id="SSF53756">
    <property type="entry name" value="UDP-Glycosyltransferase/glycogen phosphorylase"/>
    <property type="match status" value="1"/>
</dbReference>
<proteinExistence type="predicted"/>
<dbReference type="CDD" id="cd03801">
    <property type="entry name" value="GT4_PimA-like"/>
    <property type="match status" value="1"/>
</dbReference>
<evidence type="ECO:0000259" key="2">
    <source>
        <dbReference type="Pfam" id="PF13439"/>
    </source>
</evidence>
<name>A0ABU7J1M9_9GAMM</name>
<dbReference type="EMBL" id="JAUHLI010000002">
    <property type="protein sequence ID" value="MEE2000418.1"/>
    <property type="molecule type" value="Genomic_DNA"/>
</dbReference>
<reference evidence="3 4" key="1">
    <citation type="submission" date="2023-07" db="EMBL/GenBank/DDBJ databases">
        <title>Alkalimonas sp., MEB108 novel, alkaliphilic bacterium isolated from Lonar Lake, India.</title>
        <authorList>
            <person name="Joshi A."/>
            <person name="Thite S."/>
        </authorList>
    </citation>
    <scope>NUCLEOTIDE SEQUENCE [LARGE SCALE GENOMIC DNA]</scope>
    <source>
        <strain evidence="3 4">MEB108</strain>
    </source>
</reference>
<dbReference type="Gene3D" id="3.40.50.2000">
    <property type="entry name" value="Glycogen Phosphorylase B"/>
    <property type="match status" value="2"/>
</dbReference>
<dbReference type="GO" id="GO:0016757">
    <property type="term" value="F:glycosyltransferase activity"/>
    <property type="evidence" value="ECO:0007669"/>
    <property type="project" value="UniProtKB-KW"/>
</dbReference>
<comment type="caution">
    <text evidence="3">The sequence shown here is derived from an EMBL/GenBank/DDBJ whole genome shotgun (WGS) entry which is preliminary data.</text>
</comment>
<dbReference type="Proteomes" id="UP001336314">
    <property type="component" value="Unassembled WGS sequence"/>
</dbReference>
<keyword evidence="3" id="KW-0328">Glycosyltransferase</keyword>
<dbReference type="PANTHER" id="PTHR46401:SF2">
    <property type="entry name" value="GLYCOSYLTRANSFERASE WBBK-RELATED"/>
    <property type="match status" value="1"/>
</dbReference>
<keyword evidence="4" id="KW-1185">Reference proteome</keyword>
<dbReference type="InterPro" id="IPR028098">
    <property type="entry name" value="Glyco_trans_4-like_N"/>
</dbReference>
<evidence type="ECO:0000313" key="4">
    <source>
        <dbReference type="Proteomes" id="UP001336314"/>
    </source>
</evidence>
<feature type="domain" description="Glycosyltransferase subfamily 4-like N-terminal" evidence="2">
    <location>
        <begin position="102"/>
        <end position="220"/>
    </location>
</feature>
<sequence>MNAKKKLLWIKADELYPLNTGGKIRTYNMLKELKEFFDITYFTLKSDSLMPLGNMSDYSDHQVFARWKDNKKNKIKLCVDAIINCIFSNRPFVIDKYTSNEITKSLETVINNYDFDVIISDFLSLSDNLLSLEKKPGAKYIVFQHNVESYIWERHFNNASNFVARSYFKSQWQRFLSFEKNACQWFDGVIAVSKFDNDVFINEFKLKNVLGFVETGVDTQFFSMYERNPNKNNIVFLGSMDWMPNIDGIENFVRKTYPLIKKKIPDVTLTILGRNPPDKIKQLNEKDKSIHVTGTVDDVRPFLAKASVSVVPLRIGGGTRIKIFETMAAGLPVVSTTIGAEGLPVVDGEHIAIADDSEAFAEKVVEALVDVKYSDEMAKCAQNFVSNNFSWKTVTKDFVAMINQVKQ</sequence>
<gene>
    <name evidence="3" type="ORF">QWY20_03045</name>
</gene>
<evidence type="ECO:0000256" key="1">
    <source>
        <dbReference type="ARBA" id="ARBA00022679"/>
    </source>
</evidence>
<protein>
    <submittedName>
        <fullName evidence="3">Glycosyltransferase family 4 protein</fullName>
        <ecNumber evidence="3">2.4.-.-</ecNumber>
    </submittedName>
</protein>
<dbReference type="Pfam" id="PF13439">
    <property type="entry name" value="Glyco_transf_4"/>
    <property type="match status" value="1"/>
</dbReference>
<dbReference type="PANTHER" id="PTHR46401">
    <property type="entry name" value="GLYCOSYLTRANSFERASE WBBK-RELATED"/>
    <property type="match status" value="1"/>
</dbReference>
<dbReference type="Pfam" id="PF13692">
    <property type="entry name" value="Glyco_trans_1_4"/>
    <property type="match status" value="1"/>
</dbReference>
<dbReference type="EC" id="2.4.-.-" evidence="3"/>
<keyword evidence="1 3" id="KW-0808">Transferase</keyword>
<dbReference type="RefSeq" id="WP_330127558.1">
    <property type="nucleotide sequence ID" value="NZ_JAUHLI010000002.1"/>
</dbReference>
<evidence type="ECO:0000313" key="3">
    <source>
        <dbReference type="EMBL" id="MEE2000418.1"/>
    </source>
</evidence>
<accession>A0ABU7J1M9</accession>
<organism evidence="3 4">
    <name type="scientific">Alkalimonas cellulosilytica</name>
    <dbReference type="NCBI Taxonomy" id="3058395"/>
    <lineage>
        <taxon>Bacteria</taxon>
        <taxon>Pseudomonadati</taxon>
        <taxon>Pseudomonadota</taxon>
        <taxon>Gammaproteobacteria</taxon>
        <taxon>Alkalimonas</taxon>
    </lineage>
</organism>